<reference evidence="1 2" key="1">
    <citation type="submission" date="2020-10" db="EMBL/GenBank/DDBJ databases">
        <title>The Coptis chinensis genome and diversification of protoberbering-type alkaloids.</title>
        <authorList>
            <person name="Wang B."/>
            <person name="Shu S."/>
            <person name="Song C."/>
            <person name="Liu Y."/>
        </authorList>
    </citation>
    <scope>NUCLEOTIDE SEQUENCE [LARGE SCALE GENOMIC DNA]</scope>
    <source>
        <strain evidence="1">HL-2020</strain>
        <tissue evidence="1">Leaf</tissue>
    </source>
</reference>
<evidence type="ECO:0000313" key="1">
    <source>
        <dbReference type="EMBL" id="KAF9609352.1"/>
    </source>
</evidence>
<accession>A0A835LY67</accession>
<dbReference type="EMBL" id="JADFTS010000004">
    <property type="protein sequence ID" value="KAF9609352.1"/>
    <property type="molecule type" value="Genomic_DNA"/>
</dbReference>
<keyword evidence="2" id="KW-1185">Reference proteome</keyword>
<sequence length="83" mass="9655">MGWIGNVKLVNEKQCRRVFWRMRAAMKKAMKNGSKKKLNFEYDPSSYALNFDDGSCGFKEKLGSLQVQDNRSSRLVLIIFVIY</sequence>
<evidence type="ECO:0000313" key="2">
    <source>
        <dbReference type="Proteomes" id="UP000631114"/>
    </source>
</evidence>
<dbReference type="Proteomes" id="UP000631114">
    <property type="component" value="Unassembled WGS sequence"/>
</dbReference>
<name>A0A835LY67_9MAGN</name>
<dbReference type="PANTHER" id="PTHR34538">
    <property type="entry name" value="EXPRESSED PROTEIN"/>
    <property type="match status" value="1"/>
</dbReference>
<proteinExistence type="predicted"/>
<dbReference type="PANTHER" id="PTHR34538:SF10">
    <property type="entry name" value="GENOME ASSEMBLY, CHROMOSOME: A06"/>
    <property type="match status" value="1"/>
</dbReference>
<gene>
    <name evidence="1" type="ORF">IFM89_015607</name>
</gene>
<dbReference type="AlphaFoldDB" id="A0A835LY67"/>
<dbReference type="OrthoDB" id="1932900at2759"/>
<protein>
    <submittedName>
        <fullName evidence="1">Uncharacterized protein</fullName>
    </submittedName>
</protein>
<comment type="caution">
    <text evidence="1">The sequence shown here is derived from an EMBL/GenBank/DDBJ whole genome shotgun (WGS) entry which is preliminary data.</text>
</comment>
<organism evidence="1 2">
    <name type="scientific">Coptis chinensis</name>
    <dbReference type="NCBI Taxonomy" id="261450"/>
    <lineage>
        <taxon>Eukaryota</taxon>
        <taxon>Viridiplantae</taxon>
        <taxon>Streptophyta</taxon>
        <taxon>Embryophyta</taxon>
        <taxon>Tracheophyta</taxon>
        <taxon>Spermatophyta</taxon>
        <taxon>Magnoliopsida</taxon>
        <taxon>Ranunculales</taxon>
        <taxon>Ranunculaceae</taxon>
        <taxon>Coptidoideae</taxon>
        <taxon>Coptis</taxon>
    </lineage>
</organism>